<dbReference type="InterPro" id="IPR036754">
    <property type="entry name" value="YbaK/aa-tRNA-synt-asso_dom_sf"/>
</dbReference>
<dbReference type="Proteomes" id="UP001157974">
    <property type="component" value="Unassembled WGS sequence"/>
</dbReference>
<protein>
    <recommendedName>
        <fullName evidence="3">YbaK/aminoacyl-tRNA synthetase-associated domain-containing protein</fullName>
    </recommendedName>
</protein>
<keyword evidence="2" id="KW-1185">Reference proteome</keyword>
<evidence type="ECO:0000313" key="1">
    <source>
        <dbReference type="EMBL" id="KAJ8901177.1"/>
    </source>
</evidence>
<reference evidence="1 2" key="1">
    <citation type="journal article" date="2023" name="Nat. Commun.">
        <title>Origin of minicircular mitochondrial genomes in red algae.</title>
        <authorList>
            <person name="Lee Y."/>
            <person name="Cho C.H."/>
            <person name="Lee Y.M."/>
            <person name="Park S.I."/>
            <person name="Yang J.H."/>
            <person name="West J.A."/>
            <person name="Bhattacharya D."/>
            <person name="Yoon H.S."/>
        </authorList>
    </citation>
    <scope>NUCLEOTIDE SEQUENCE [LARGE SCALE GENOMIC DNA]</scope>
    <source>
        <strain evidence="1 2">CCMP1338</strain>
        <tissue evidence="1">Whole cell</tissue>
    </source>
</reference>
<dbReference type="CDD" id="cd04332">
    <property type="entry name" value="YbaK_like"/>
    <property type="match status" value="1"/>
</dbReference>
<dbReference type="AlphaFoldDB" id="A0AAV8UJ31"/>
<dbReference type="SUPFAM" id="SSF55826">
    <property type="entry name" value="YbaK/ProRS associated domain"/>
    <property type="match status" value="1"/>
</dbReference>
<comment type="caution">
    <text evidence="1">The sequence shown here is derived from an EMBL/GenBank/DDBJ whole genome shotgun (WGS) entry which is preliminary data.</text>
</comment>
<dbReference type="GO" id="GO:0002161">
    <property type="term" value="F:aminoacyl-tRNA deacylase activity"/>
    <property type="evidence" value="ECO:0007669"/>
    <property type="project" value="InterPro"/>
</dbReference>
<organism evidence="1 2">
    <name type="scientific">Rhodosorus marinus</name>
    <dbReference type="NCBI Taxonomy" id="101924"/>
    <lineage>
        <taxon>Eukaryota</taxon>
        <taxon>Rhodophyta</taxon>
        <taxon>Stylonematophyceae</taxon>
        <taxon>Stylonematales</taxon>
        <taxon>Stylonemataceae</taxon>
        <taxon>Rhodosorus</taxon>
    </lineage>
</organism>
<proteinExistence type="predicted"/>
<evidence type="ECO:0008006" key="3">
    <source>
        <dbReference type="Google" id="ProtNLM"/>
    </source>
</evidence>
<gene>
    <name evidence="1" type="ORF">NDN08_007027</name>
</gene>
<dbReference type="EMBL" id="JAMWBK010000011">
    <property type="protein sequence ID" value="KAJ8901177.1"/>
    <property type="molecule type" value="Genomic_DNA"/>
</dbReference>
<sequence>MEVSEKSFSELEGRCLAIAERFRVKLREDEQGLDESAARIWVLALSRGLSSSVFVRVGADYYDRDLDYRRHCLSAVSVEHLCKSIVMENKQYSSELGFPEDDLRYNRYYMVVLQYTRRLNPQNVLRYVRDVLNSGRGISSKHYNFRLADDVEKLTGFTHNSVTPLGSKTSIPILLSDNILNLKPAHFWLGAGETDLKWCIDIDQFRQSFNPHIATVTFTS</sequence>
<accession>A0AAV8UJ31</accession>
<evidence type="ECO:0000313" key="2">
    <source>
        <dbReference type="Proteomes" id="UP001157974"/>
    </source>
</evidence>
<name>A0AAV8UJ31_9RHOD</name>
<dbReference type="PANTHER" id="PTHR30411:SF4">
    <property type="entry name" value="YBAK_AMINOACYL-TRNA SYNTHETASE-ASSOCIATED DOMAIN-CONTAINING PROTEIN"/>
    <property type="match status" value="1"/>
</dbReference>
<dbReference type="PANTHER" id="PTHR30411">
    <property type="entry name" value="CYTOPLASMIC PROTEIN"/>
    <property type="match status" value="1"/>
</dbReference>
<dbReference type="Gene3D" id="3.90.960.10">
    <property type="entry name" value="YbaK/aminoacyl-tRNA synthetase-associated domain"/>
    <property type="match status" value="1"/>
</dbReference>